<dbReference type="EMBL" id="QNRH01000009">
    <property type="protein sequence ID" value="RBO91161.1"/>
    <property type="molecule type" value="Genomic_DNA"/>
</dbReference>
<dbReference type="InterPro" id="IPR013094">
    <property type="entry name" value="AB_hydrolase_3"/>
</dbReference>
<dbReference type="Pfam" id="PF07859">
    <property type="entry name" value="Abhydrolase_3"/>
    <property type="match status" value="1"/>
</dbReference>
<reference evidence="4 5" key="1">
    <citation type="submission" date="2018-06" db="EMBL/GenBank/DDBJ databases">
        <title>Genomic Encyclopedia of Type Strains, Phase IV (KMG-IV): sequencing the most valuable type-strain genomes for metagenomic binning, comparative biology and taxonomic classification.</title>
        <authorList>
            <person name="Goeker M."/>
        </authorList>
    </citation>
    <scope>NUCLEOTIDE SEQUENCE [LARGE SCALE GENOMIC DNA]</scope>
    <source>
        <strain evidence="4 5">DSM 25619</strain>
    </source>
</reference>
<evidence type="ECO:0000259" key="3">
    <source>
        <dbReference type="Pfam" id="PF07859"/>
    </source>
</evidence>
<dbReference type="OrthoDB" id="9806180at2"/>
<evidence type="ECO:0000256" key="1">
    <source>
        <dbReference type="ARBA" id="ARBA00010515"/>
    </source>
</evidence>
<dbReference type="RefSeq" id="WP_113945841.1">
    <property type="nucleotide sequence ID" value="NZ_JBHEEG010000010.1"/>
</dbReference>
<name>A0A366DM75_9HYPH</name>
<evidence type="ECO:0000313" key="5">
    <source>
        <dbReference type="Proteomes" id="UP000252893"/>
    </source>
</evidence>
<dbReference type="PANTHER" id="PTHR48081:SF8">
    <property type="entry name" value="ALPHA_BETA HYDROLASE FOLD-3 DOMAIN-CONTAINING PROTEIN-RELATED"/>
    <property type="match status" value="1"/>
</dbReference>
<dbReference type="GO" id="GO:0016787">
    <property type="term" value="F:hydrolase activity"/>
    <property type="evidence" value="ECO:0007669"/>
    <property type="project" value="UniProtKB-KW"/>
</dbReference>
<evidence type="ECO:0000313" key="4">
    <source>
        <dbReference type="EMBL" id="RBO91161.1"/>
    </source>
</evidence>
<dbReference type="InterPro" id="IPR050300">
    <property type="entry name" value="GDXG_lipolytic_enzyme"/>
</dbReference>
<comment type="caution">
    <text evidence="4">The sequence shown here is derived from an EMBL/GenBank/DDBJ whole genome shotgun (WGS) entry which is preliminary data.</text>
</comment>
<dbReference type="PANTHER" id="PTHR48081">
    <property type="entry name" value="AB HYDROLASE SUPERFAMILY PROTEIN C4A8.06C"/>
    <property type="match status" value="1"/>
</dbReference>
<accession>A0A366DM75</accession>
<dbReference type="PROSITE" id="PS01173">
    <property type="entry name" value="LIPASE_GDXG_HIS"/>
    <property type="match status" value="1"/>
</dbReference>
<evidence type="ECO:0000256" key="2">
    <source>
        <dbReference type="ARBA" id="ARBA00022801"/>
    </source>
</evidence>
<keyword evidence="2" id="KW-0378">Hydrolase</keyword>
<dbReference type="Gene3D" id="3.40.50.1820">
    <property type="entry name" value="alpha/beta hydrolase"/>
    <property type="match status" value="1"/>
</dbReference>
<proteinExistence type="inferred from homology"/>
<sequence length="320" mass="34992">MLANNQSGDGTDIDPDIREFIRITSQDYNRFAGDDPASIPQRRLTAEKVREPWVQGGPAMHSTQDVVPETLGVRIRIHKNGAERAKGTLLYIHGGGWVIFSMDTHDRLMREYAARSGLDVVGIDYSLSPENRYPTALNEISATIDWLKTYGEQYGLNVDRLAIGGDSVGANMSLAICIAMRDRGTPLDAMILSYGAYDTAHRPSYDRFDGANYMLTSQEMVGFWQDYLGNQPIETAPLARPIHADLAGLPPAFLCIAPCDVLADENYALADKLKAAGVDTTSVVYAGATHSFLEAVSISGLADQALSDASDWLKRLFNQA</sequence>
<dbReference type="SUPFAM" id="SSF53474">
    <property type="entry name" value="alpha/beta-Hydrolases"/>
    <property type="match status" value="1"/>
</dbReference>
<organism evidence="4 5">
    <name type="scientific">Pseudochrobactrum asaccharolyticum</name>
    <dbReference type="NCBI Taxonomy" id="354351"/>
    <lineage>
        <taxon>Bacteria</taxon>
        <taxon>Pseudomonadati</taxon>
        <taxon>Pseudomonadota</taxon>
        <taxon>Alphaproteobacteria</taxon>
        <taxon>Hyphomicrobiales</taxon>
        <taxon>Brucellaceae</taxon>
        <taxon>Pseudochrobactrum</taxon>
    </lineage>
</organism>
<comment type="similarity">
    <text evidence="1">Belongs to the 'GDXG' lipolytic enzyme family.</text>
</comment>
<dbReference type="InterPro" id="IPR002168">
    <property type="entry name" value="Lipase_GDXG_HIS_AS"/>
</dbReference>
<protein>
    <submittedName>
        <fullName evidence="4">Acetyl esterase</fullName>
    </submittedName>
</protein>
<dbReference type="AlphaFoldDB" id="A0A366DM75"/>
<keyword evidence="5" id="KW-1185">Reference proteome</keyword>
<gene>
    <name evidence="4" type="ORF">DFR47_10921</name>
</gene>
<dbReference type="Proteomes" id="UP000252893">
    <property type="component" value="Unassembled WGS sequence"/>
</dbReference>
<feature type="domain" description="Alpha/beta hydrolase fold-3" evidence="3">
    <location>
        <begin position="89"/>
        <end position="293"/>
    </location>
</feature>
<dbReference type="InterPro" id="IPR029058">
    <property type="entry name" value="AB_hydrolase_fold"/>
</dbReference>